<name>A0ABW5W6L0_9PSEU</name>
<dbReference type="Proteomes" id="UP001597478">
    <property type="component" value="Unassembled WGS sequence"/>
</dbReference>
<feature type="non-terminal residue" evidence="1">
    <location>
        <position position="33"/>
    </location>
</feature>
<organism evidence="1 2">
    <name type="scientific">Prauserella oleivorans</name>
    <dbReference type="NCBI Taxonomy" id="1478153"/>
    <lineage>
        <taxon>Bacteria</taxon>
        <taxon>Bacillati</taxon>
        <taxon>Actinomycetota</taxon>
        <taxon>Actinomycetes</taxon>
        <taxon>Pseudonocardiales</taxon>
        <taxon>Pseudonocardiaceae</taxon>
        <taxon>Prauserella</taxon>
    </lineage>
</organism>
<accession>A0ABW5W6L0</accession>
<sequence>MRTLIATAFVSLDGVIEAPGGEPGYRNSGWTVE</sequence>
<dbReference type="EMBL" id="JBHUOF010000010">
    <property type="protein sequence ID" value="MFD2799548.1"/>
    <property type="molecule type" value="Genomic_DNA"/>
</dbReference>
<comment type="caution">
    <text evidence="1">The sequence shown here is derived from an EMBL/GenBank/DDBJ whole genome shotgun (WGS) entry which is preliminary data.</text>
</comment>
<gene>
    <name evidence="1" type="ORF">ACFS2C_09095</name>
</gene>
<reference evidence="2" key="1">
    <citation type="journal article" date="2019" name="Int. J. Syst. Evol. Microbiol.">
        <title>The Global Catalogue of Microorganisms (GCM) 10K type strain sequencing project: providing services to taxonomists for standard genome sequencing and annotation.</title>
        <authorList>
            <consortium name="The Broad Institute Genomics Platform"/>
            <consortium name="The Broad Institute Genome Sequencing Center for Infectious Disease"/>
            <person name="Wu L."/>
            <person name="Ma J."/>
        </authorList>
    </citation>
    <scope>NUCLEOTIDE SEQUENCE [LARGE SCALE GENOMIC DNA]</scope>
    <source>
        <strain evidence="2">IBRC-M 10906</strain>
    </source>
</reference>
<protein>
    <submittedName>
        <fullName evidence="1">Deaminase</fullName>
    </submittedName>
</protein>
<keyword evidence="2" id="KW-1185">Reference proteome</keyword>
<evidence type="ECO:0000313" key="2">
    <source>
        <dbReference type="Proteomes" id="UP001597478"/>
    </source>
</evidence>
<proteinExistence type="predicted"/>
<evidence type="ECO:0000313" key="1">
    <source>
        <dbReference type="EMBL" id="MFD2799548.1"/>
    </source>
</evidence>